<evidence type="ECO:0000313" key="3">
    <source>
        <dbReference type="Proteomes" id="UP001190700"/>
    </source>
</evidence>
<organism evidence="2 3">
    <name type="scientific">Cymbomonas tetramitiformis</name>
    <dbReference type="NCBI Taxonomy" id="36881"/>
    <lineage>
        <taxon>Eukaryota</taxon>
        <taxon>Viridiplantae</taxon>
        <taxon>Chlorophyta</taxon>
        <taxon>Pyramimonadophyceae</taxon>
        <taxon>Pyramimonadales</taxon>
        <taxon>Pyramimonadaceae</taxon>
        <taxon>Cymbomonas</taxon>
    </lineage>
</organism>
<name>A0AAE0H567_9CHLO</name>
<feature type="compositionally biased region" description="Basic and acidic residues" evidence="1">
    <location>
        <begin position="118"/>
        <end position="130"/>
    </location>
</feature>
<gene>
    <name evidence="2" type="ORF">CYMTET_2700</name>
</gene>
<feature type="compositionally biased region" description="Basic and acidic residues" evidence="1">
    <location>
        <begin position="54"/>
        <end position="87"/>
    </location>
</feature>
<dbReference type="AlphaFoldDB" id="A0AAE0H567"/>
<feature type="region of interest" description="Disordered" evidence="1">
    <location>
        <begin position="50"/>
        <end position="157"/>
    </location>
</feature>
<keyword evidence="3" id="KW-1185">Reference proteome</keyword>
<feature type="compositionally biased region" description="Basic residues" evidence="1">
    <location>
        <begin position="131"/>
        <end position="145"/>
    </location>
</feature>
<feature type="compositionally biased region" description="Basic and acidic residues" evidence="1">
    <location>
        <begin position="146"/>
        <end position="157"/>
    </location>
</feature>
<sequence length="603" mass="69006">MIARWQEVLEQQRQEEYTALLERYQTFADSIQADPRMKKDAGAIIEFLNLPQDFDPKTRRPTEPGKEGEEKIADRRPARSQKGEEAKIAGQKALGNQRKKRERRKLQTEGPGKPGKRGGGEELRARDTRKPPGKRGGGRKLRTKARKEAGRKERGRELRAEGLGNPEKVLDDVWWKDLNVTWHRTIAGDAAEILSKISWGKAFEEVLKVAEQLEQRLKNPAAHCDTRFAQAERKVYENLAGNYQIIVTHNEALESADLTGLSDGMRQRGRERAAEAKHFLKELRKMAFVVRVLGLSDLLRHVKNLSLFQQTVNTLPWEVQEKEIYFHEVLLNTVLTEELHSNTLTEENFPLLYKHQAELTTKMYLGVNLTVAPAHHGNGRAAFLSLLRGLARWCDVTREYFKTRFQHHVQIGWMAKCMDLRKLCLSPCQLSVHDKEHLKKIYDWATLVGKIELPTFDELWEQHKLVKVRLMAARMTEGYASKWKDASGTVLMEDLFTDERLYEDVQDWLYLFQLCCALKIQNEAVVEGMGSTIDRHATSVTGLTQDKYVKESFIEYNGPAPSECDGFFTAALGLHFKGKPWKFHHTDPGNGSSAATGFPRFSD</sequence>
<dbReference type="EMBL" id="LGRX02000010">
    <property type="protein sequence ID" value="KAK3289905.1"/>
    <property type="molecule type" value="Genomic_DNA"/>
</dbReference>
<dbReference type="Proteomes" id="UP001190700">
    <property type="component" value="Unassembled WGS sequence"/>
</dbReference>
<protein>
    <submittedName>
        <fullName evidence="2">Uncharacterized protein</fullName>
    </submittedName>
</protein>
<proteinExistence type="predicted"/>
<reference evidence="2 3" key="1">
    <citation type="journal article" date="2015" name="Genome Biol. Evol.">
        <title>Comparative Genomics of a Bacterivorous Green Alga Reveals Evolutionary Causalities and Consequences of Phago-Mixotrophic Mode of Nutrition.</title>
        <authorList>
            <person name="Burns J.A."/>
            <person name="Paasch A."/>
            <person name="Narechania A."/>
            <person name="Kim E."/>
        </authorList>
    </citation>
    <scope>NUCLEOTIDE SEQUENCE [LARGE SCALE GENOMIC DNA]</scope>
    <source>
        <strain evidence="2 3">PLY_AMNH</strain>
    </source>
</reference>
<evidence type="ECO:0000313" key="2">
    <source>
        <dbReference type="EMBL" id="KAK3289905.1"/>
    </source>
</evidence>
<accession>A0AAE0H567</accession>
<comment type="caution">
    <text evidence="2">The sequence shown here is derived from an EMBL/GenBank/DDBJ whole genome shotgun (WGS) entry which is preliminary data.</text>
</comment>
<evidence type="ECO:0000256" key="1">
    <source>
        <dbReference type="SAM" id="MobiDB-lite"/>
    </source>
</evidence>